<comment type="function">
    <text evidence="6">Quinone reductase that provides resistance to thiol-specific stress caused by electrophilic quinones.</text>
</comment>
<feature type="domain" description="Flavodoxin-like fold" evidence="7">
    <location>
        <begin position="1"/>
        <end position="198"/>
    </location>
</feature>
<dbReference type="Gene3D" id="3.40.50.360">
    <property type="match status" value="1"/>
</dbReference>
<dbReference type="SUPFAM" id="SSF52218">
    <property type="entry name" value="Flavoproteins"/>
    <property type="match status" value="1"/>
</dbReference>
<reference evidence="8" key="1">
    <citation type="journal article" date="2022" name="Toxins">
        <title>Genomic Analysis of Sphingopyxis sp. USTB-05 for Biodegrading Cyanobacterial Hepatotoxins.</title>
        <authorList>
            <person name="Liu C."/>
            <person name="Xu Q."/>
            <person name="Zhao Z."/>
            <person name="Zhang H."/>
            <person name="Liu X."/>
            <person name="Yin C."/>
            <person name="Liu Y."/>
            <person name="Yan H."/>
        </authorList>
    </citation>
    <scope>NUCLEOTIDE SEQUENCE</scope>
    <source>
        <strain evidence="8">NBD5</strain>
    </source>
</reference>
<comment type="catalytic activity">
    <reaction evidence="6">
        <text>2 a quinone + NADH + H(+) = 2 a 1,4-benzosemiquinone + NAD(+)</text>
        <dbReference type="Rhea" id="RHEA:65952"/>
        <dbReference type="ChEBI" id="CHEBI:15378"/>
        <dbReference type="ChEBI" id="CHEBI:57540"/>
        <dbReference type="ChEBI" id="CHEBI:57945"/>
        <dbReference type="ChEBI" id="CHEBI:132124"/>
        <dbReference type="ChEBI" id="CHEBI:134225"/>
    </reaction>
</comment>
<evidence type="ECO:0000256" key="3">
    <source>
        <dbReference type="ARBA" id="ARBA00023002"/>
    </source>
</evidence>
<comment type="subunit">
    <text evidence="6">Homodimer.</text>
</comment>
<organism evidence="8 9">
    <name type="scientific">Sphingomonas morindae</name>
    <dbReference type="NCBI Taxonomy" id="1541170"/>
    <lineage>
        <taxon>Bacteria</taxon>
        <taxon>Pseudomonadati</taxon>
        <taxon>Pseudomonadota</taxon>
        <taxon>Alphaproteobacteria</taxon>
        <taxon>Sphingomonadales</taxon>
        <taxon>Sphingomonadaceae</taxon>
        <taxon>Sphingomonas</taxon>
    </lineage>
</organism>
<feature type="binding site" evidence="6">
    <location>
        <position position="9"/>
    </location>
    <ligand>
        <name>FMN</name>
        <dbReference type="ChEBI" id="CHEBI:58210"/>
    </ligand>
</feature>
<accession>A0ABY4XAG0</accession>
<evidence type="ECO:0000256" key="4">
    <source>
        <dbReference type="ARBA" id="ARBA00023027"/>
    </source>
</evidence>
<evidence type="ECO:0000256" key="2">
    <source>
        <dbReference type="ARBA" id="ARBA00022643"/>
    </source>
</evidence>
<dbReference type="HAMAP" id="MF_01216">
    <property type="entry name" value="Azoreductase_type1"/>
    <property type="match status" value="1"/>
</dbReference>
<dbReference type="InterPro" id="IPR050104">
    <property type="entry name" value="FMN-dep_NADH:Q_OxRdtase_AzoR1"/>
</dbReference>
<dbReference type="Proteomes" id="UP001056937">
    <property type="component" value="Chromosome 1"/>
</dbReference>
<dbReference type="RefSeq" id="WP_252167720.1">
    <property type="nucleotide sequence ID" value="NZ_CP084930.1"/>
</dbReference>
<dbReference type="EC" id="1.6.5.-" evidence="6"/>
<dbReference type="Pfam" id="PF02525">
    <property type="entry name" value="Flavodoxin_2"/>
    <property type="match status" value="1"/>
</dbReference>
<dbReference type="PANTHER" id="PTHR43741">
    <property type="entry name" value="FMN-DEPENDENT NADH-AZOREDUCTASE 1"/>
    <property type="match status" value="1"/>
</dbReference>
<keyword evidence="9" id="KW-1185">Reference proteome</keyword>
<dbReference type="InterPro" id="IPR029039">
    <property type="entry name" value="Flavoprotein-like_sf"/>
</dbReference>
<dbReference type="InterPro" id="IPR003680">
    <property type="entry name" value="Flavodoxin_fold"/>
</dbReference>
<evidence type="ECO:0000313" key="8">
    <source>
        <dbReference type="EMBL" id="USI73913.1"/>
    </source>
</evidence>
<evidence type="ECO:0000313" key="9">
    <source>
        <dbReference type="Proteomes" id="UP001056937"/>
    </source>
</evidence>
<evidence type="ECO:0000256" key="6">
    <source>
        <dbReference type="HAMAP-Rule" id="MF_01216"/>
    </source>
</evidence>
<feature type="binding site" evidence="6">
    <location>
        <begin position="95"/>
        <end position="98"/>
    </location>
    <ligand>
        <name>FMN</name>
        <dbReference type="ChEBI" id="CHEBI:58210"/>
    </ligand>
</feature>
<keyword evidence="4 6" id="KW-0520">NAD</keyword>
<evidence type="ECO:0000256" key="5">
    <source>
        <dbReference type="ARBA" id="ARBA00048542"/>
    </source>
</evidence>
<keyword evidence="2 6" id="KW-0288">FMN</keyword>
<keyword evidence="1 6" id="KW-0285">Flavoprotein</keyword>
<dbReference type="EC" id="1.7.1.17" evidence="6"/>
<protein>
    <recommendedName>
        <fullName evidence="6">FMN dependent NADH:quinone oxidoreductase</fullName>
        <ecNumber evidence="6">1.6.5.-</ecNumber>
    </recommendedName>
    <alternativeName>
        <fullName evidence="6">Azo-dye reductase</fullName>
    </alternativeName>
    <alternativeName>
        <fullName evidence="6">FMN-dependent NADH-azo compound oxidoreductase</fullName>
    </alternativeName>
    <alternativeName>
        <fullName evidence="6">FMN-dependent NADH-azoreductase</fullName>
        <ecNumber evidence="6">1.7.1.17</ecNumber>
    </alternativeName>
</protein>
<sequence length="203" mass="21816">MKILHLDVSASDVATSHTRRLTSRLVERLKEANSGATVIYRDLVANQLPHVDLTILHAWMPENANDPELIATLGRSKALVDELKAADVVVVGSPMYNFTVPSTLKTWIDHVAIAGQTFSYTAEGPQGLLSGRAYLVLSSGGIYSEGASAGNDHLSGYLEAVFRTLGLEQINVIRAEGVAYGPEQDRAAMEAAIERIEELTAAA</sequence>
<evidence type="ECO:0000256" key="1">
    <source>
        <dbReference type="ARBA" id="ARBA00022630"/>
    </source>
</evidence>
<comment type="similarity">
    <text evidence="6">Belongs to the azoreductase type 1 family.</text>
</comment>
<keyword evidence="3 6" id="KW-0560">Oxidoreductase</keyword>
<comment type="catalytic activity">
    <reaction evidence="5">
        <text>N,N-dimethyl-1,4-phenylenediamine + anthranilate + 2 NAD(+) = 2-(4-dimethylaminophenyl)diazenylbenzoate + 2 NADH + 2 H(+)</text>
        <dbReference type="Rhea" id="RHEA:55872"/>
        <dbReference type="ChEBI" id="CHEBI:15378"/>
        <dbReference type="ChEBI" id="CHEBI:15783"/>
        <dbReference type="ChEBI" id="CHEBI:16567"/>
        <dbReference type="ChEBI" id="CHEBI:57540"/>
        <dbReference type="ChEBI" id="CHEBI:57945"/>
        <dbReference type="ChEBI" id="CHEBI:71579"/>
        <dbReference type="EC" id="1.7.1.17"/>
    </reaction>
    <physiologicalReaction direction="right-to-left" evidence="5">
        <dbReference type="Rhea" id="RHEA:55874"/>
    </physiologicalReaction>
</comment>
<dbReference type="InterPro" id="IPR023048">
    <property type="entry name" value="NADH:quinone_OxRdtase_FMN_depd"/>
</dbReference>
<name>A0ABY4XAG0_9SPHN</name>
<dbReference type="PANTHER" id="PTHR43741:SF4">
    <property type="entry name" value="FMN-DEPENDENT NADH:QUINONE OXIDOREDUCTASE"/>
    <property type="match status" value="1"/>
</dbReference>
<comment type="cofactor">
    <cofactor evidence="6">
        <name>FMN</name>
        <dbReference type="ChEBI" id="CHEBI:58210"/>
    </cofactor>
    <text evidence="6">Binds 1 FMN per subunit.</text>
</comment>
<feature type="binding site" evidence="6">
    <location>
        <begin position="138"/>
        <end position="141"/>
    </location>
    <ligand>
        <name>FMN</name>
        <dbReference type="ChEBI" id="CHEBI:58210"/>
    </ligand>
</feature>
<gene>
    <name evidence="6" type="primary">azoR</name>
    <name evidence="8" type="ORF">LHA26_05445</name>
</gene>
<evidence type="ECO:0000259" key="7">
    <source>
        <dbReference type="Pfam" id="PF02525"/>
    </source>
</evidence>
<dbReference type="EMBL" id="CP084930">
    <property type="protein sequence ID" value="USI73913.1"/>
    <property type="molecule type" value="Genomic_DNA"/>
</dbReference>
<proteinExistence type="inferred from homology"/>
<comment type="caution">
    <text evidence="6">Lacks conserved residue(s) required for the propagation of feature annotation.</text>
</comment>
<comment type="function">
    <text evidence="6">Also exhibits azoreductase activity. Catalyzes the reductive cleavage of the azo bond in aromatic azo compounds to the corresponding amines.</text>
</comment>